<dbReference type="Proteomes" id="UP000708148">
    <property type="component" value="Unassembled WGS sequence"/>
</dbReference>
<gene>
    <name evidence="1" type="ORF">OSTQU699_LOCUS8931</name>
</gene>
<evidence type="ECO:0000313" key="1">
    <source>
        <dbReference type="EMBL" id="CAD7703574.1"/>
    </source>
</evidence>
<reference evidence="1" key="1">
    <citation type="submission" date="2020-12" db="EMBL/GenBank/DDBJ databases">
        <authorList>
            <person name="Iha C."/>
        </authorList>
    </citation>
    <scope>NUCLEOTIDE SEQUENCE</scope>
</reference>
<comment type="caution">
    <text evidence="1">The sequence shown here is derived from an EMBL/GenBank/DDBJ whole genome shotgun (WGS) entry which is preliminary data.</text>
</comment>
<protein>
    <submittedName>
        <fullName evidence="1">Uncharacterized protein</fullName>
    </submittedName>
</protein>
<proteinExistence type="predicted"/>
<dbReference type="OrthoDB" id="10474936at2759"/>
<evidence type="ECO:0000313" key="2">
    <source>
        <dbReference type="Proteomes" id="UP000708148"/>
    </source>
</evidence>
<keyword evidence="2" id="KW-1185">Reference proteome</keyword>
<dbReference type="AlphaFoldDB" id="A0A8S1J8F6"/>
<dbReference type="EMBL" id="CAJHUC010002307">
    <property type="protein sequence ID" value="CAD7703574.1"/>
    <property type="molecule type" value="Genomic_DNA"/>
</dbReference>
<name>A0A8S1J8F6_9CHLO</name>
<sequence length="115" mass="13032">MAGNFPAEHPLWRDINFCPEWVYQRIQEEAARAGRPGRQVAEEPVILPGADQPWTDEENAVVLYAQSDVGRADGMSYAHVAHALGRWVQHRVLCRSCSQEEECMVEVVHWQCSNG</sequence>
<accession>A0A8S1J8F6</accession>
<organism evidence="1 2">
    <name type="scientific">Ostreobium quekettii</name>
    <dbReference type="NCBI Taxonomy" id="121088"/>
    <lineage>
        <taxon>Eukaryota</taxon>
        <taxon>Viridiplantae</taxon>
        <taxon>Chlorophyta</taxon>
        <taxon>core chlorophytes</taxon>
        <taxon>Ulvophyceae</taxon>
        <taxon>TCBD clade</taxon>
        <taxon>Bryopsidales</taxon>
        <taxon>Ostreobineae</taxon>
        <taxon>Ostreobiaceae</taxon>
        <taxon>Ostreobium</taxon>
    </lineage>
</organism>